<dbReference type="RefSeq" id="WP_328276847.1">
    <property type="nucleotide sequence ID" value="NZ_JARTLD010000021.1"/>
</dbReference>
<reference evidence="3 4" key="1">
    <citation type="submission" date="2023-03" db="EMBL/GenBank/DDBJ databases">
        <title>Bacillus Genome Sequencing.</title>
        <authorList>
            <person name="Dunlap C."/>
        </authorList>
    </citation>
    <scope>NUCLEOTIDE SEQUENCE [LARGE SCALE GENOMIC DNA]</scope>
    <source>
        <strain evidence="3 4">NRS-52</strain>
    </source>
</reference>
<evidence type="ECO:0000313" key="3">
    <source>
        <dbReference type="EMBL" id="MED5017266.1"/>
    </source>
</evidence>
<evidence type="ECO:0000313" key="4">
    <source>
        <dbReference type="Proteomes" id="UP001343257"/>
    </source>
</evidence>
<dbReference type="InterPro" id="IPR011083">
    <property type="entry name" value="Phage_tail_collar_dom"/>
</dbReference>
<accession>A0ABU6PQX1</accession>
<feature type="compositionally biased region" description="Polar residues" evidence="1">
    <location>
        <begin position="126"/>
        <end position="141"/>
    </location>
</feature>
<sequence>MSDNYLGEIRMFGGNYPPQGWLFCDGTLLSINDNEALFTLLGTTYGGDGRTTFALPDLRGRLPLHRGTNPQDGSVYVLGQRGGTETVTLLNVQLPSHTHPVQASKTSGNSSDPSNRVWGVSGDNRPYTSTNPNGTMSSTAIQPRGGSQPHDNMMPYLPISFIISTTGVYPSQN</sequence>
<dbReference type="Proteomes" id="UP001343257">
    <property type="component" value="Unassembled WGS sequence"/>
</dbReference>
<organism evidence="3 4">
    <name type="scientific">Paenibacillus chibensis</name>
    <dbReference type="NCBI Taxonomy" id="59846"/>
    <lineage>
        <taxon>Bacteria</taxon>
        <taxon>Bacillati</taxon>
        <taxon>Bacillota</taxon>
        <taxon>Bacilli</taxon>
        <taxon>Bacillales</taxon>
        <taxon>Paenibacillaceae</taxon>
        <taxon>Paenibacillus</taxon>
    </lineage>
</organism>
<comment type="caution">
    <text evidence="3">The sequence shown here is derived from an EMBL/GenBank/DDBJ whole genome shotgun (WGS) entry which is preliminary data.</text>
</comment>
<dbReference type="EMBL" id="JARTLD010000021">
    <property type="protein sequence ID" value="MED5017266.1"/>
    <property type="molecule type" value="Genomic_DNA"/>
</dbReference>
<keyword evidence="4" id="KW-1185">Reference proteome</keyword>
<feature type="compositionally biased region" description="Polar residues" evidence="1">
    <location>
        <begin position="97"/>
        <end position="114"/>
    </location>
</feature>
<name>A0ABU6PQX1_9BACL</name>
<protein>
    <submittedName>
        <fullName evidence="3">Tail fiber protein</fullName>
    </submittedName>
</protein>
<feature type="domain" description="Phage tail collar" evidence="2">
    <location>
        <begin position="7"/>
        <end position="63"/>
    </location>
</feature>
<dbReference type="Gene3D" id="3.90.1340.10">
    <property type="entry name" value="Phage tail collar domain"/>
    <property type="match status" value="1"/>
</dbReference>
<dbReference type="Pfam" id="PF07484">
    <property type="entry name" value="Collar"/>
    <property type="match status" value="1"/>
</dbReference>
<gene>
    <name evidence="3" type="ORF">P9847_08080</name>
</gene>
<dbReference type="SUPFAM" id="SSF88874">
    <property type="entry name" value="Receptor-binding domain of short tail fibre protein gp12"/>
    <property type="match status" value="1"/>
</dbReference>
<feature type="region of interest" description="Disordered" evidence="1">
    <location>
        <begin position="97"/>
        <end position="149"/>
    </location>
</feature>
<dbReference type="InterPro" id="IPR037053">
    <property type="entry name" value="Phage_tail_collar_dom_sf"/>
</dbReference>
<evidence type="ECO:0000256" key="1">
    <source>
        <dbReference type="SAM" id="MobiDB-lite"/>
    </source>
</evidence>
<evidence type="ECO:0000259" key="2">
    <source>
        <dbReference type="Pfam" id="PF07484"/>
    </source>
</evidence>
<proteinExistence type="predicted"/>